<organism evidence="1 2">
    <name type="scientific">Nocardia rhizosphaerae</name>
    <dbReference type="NCBI Taxonomy" id="1691571"/>
    <lineage>
        <taxon>Bacteria</taxon>
        <taxon>Bacillati</taxon>
        <taxon>Actinomycetota</taxon>
        <taxon>Actinomycetes</taxon>
        <taxon>Mycobacteriales</taxon>
        <taxon>Nocardiaceae</taxon>
        <taxon>Nocardia</taxon>
    </lineage>
</organism>
<sequence length="233" mass="25464">MEVWDTVVLTLPTEKTGIALRFIPETAVLHTPGKANGRKLDIAELGTDGALLGCDELDGELEGTACYRTVSFDFVADQPRFTAENWISDPDRNTEPKIRADVKPESVVTVKAKYKNTGSVQQNDVLFRFDALPRCTSLVPGSVEVATSATDGKWERVASTRQLLNLGAFAPDGTAYLKFQLKVCDRPSLEATYPHNWEKGRLFLSPNLQVKVDTQNGSISGQPLSIAVLGPNQ</sequence>
<evidence type="ECO:0000313" key="1">
    <source>
        <dbReference type="EMBL" id="MFC4126223.1"/>
    </source>
</evidence>
<comment type="caution">
    <text evidence="1">The sequence shown here is derived from an EMBL/GenBank/DDBJ whole genome shotgun (WGS) entry which is preliminary data.</text>
</comment>
<evidence type="ECO:0000313" key="2">
    <source>
        <dbReference type="Proteomes" id="UP001595767"/>
    </source>
</evidence>
<protein>
    <submittedName>
        <fullName evidence="1">Uncharacterized protein</fullName>
    </submittedName>
</protein>
<dbReference type="EMBL" id="JBHSBA010000007">
    <property type="protein sequence ID" value="MFC4126223.1"/>
    <property type="molecule type" value="Genomic_DNA"/>
</dbReference>
<accession>A0ABV8L6A6</accession>
<gene>
    <name evidence="1" type="ORF">ACFOW8_14900</name>
</gene>
<dbReference type="Proteomes" id="UP001595767">
    <property type="component" value="Unassembled WGS sequence"/>
</dbReference>
<proteinExistence type="predicted"/>
<dbReference type="RefSeq" id="WP_378551211.1">
    <property type="nucleotide sequence ID" value="NZ_JBHSBA010000007.1"/>
</dbReference>
<keyword evidence="2" id="KW-1185">Reference proteome</keyword>
<reference evidence="2" key="1">
    <citation type="journal article" date="2019" name="Int. J. Syst. Evol. Microbiol.">
        <title>The Global Catalogue of Microorganisms (GCM) 10K type strain sequencing project: providing services to taxonomists for standard genome sequencing and annotation.</title>
        <authorList>
            <consortium name="The Broad Institute Genomics Platform"/>
            <consortium name="The Broad Institute Genome Sequencing Center for Infectious Disease"/>
            <person name="Wu L."/>
            <person name="Ma J."/>
        </authorList>
    </citation>
    <scope>NUCLEOTIDE SEQUENCE [LARGE SCALE GENOMIC DNA]</scope>
    <source>
        <strain evidence="2">CGMCC 4.7204</strain>
    </source>
</reference>
<name>A0ABV8L6A6_9NOCA</name>